<feature type="compositionally biased region" description="Basic and acidic residues" evidence="1">
    <location>
        <begin position="51"/>
        <end position="60"/>
    </location>
</feature>
<dbReference type="OrthoDB" id="2426998at2759"/>
<dbReference type="EMBL" id="CAJVPQ010000013">
    <property type="protein sequence ID" value="CAG8436855.1"/>
    <property type="molecule type" value="Genomic_DNA"/>
</dbReference>
<feature type="region of interest" description="Disordered" evidence="1">
    <location>
        <begin position="266"/>
        <end position="292"/>
    </location>
</feature>
<evidence type="ECO:0000313" key="3">
    <source>
        <dbReference type="EMBL" id="CAG8436855.1"/>
    </source>
</evidence>
<reference evidence="3" key="1">
    <citation type="submission" date="2021-06" db="EMBL/GenBank/DDBJ databases">
        <authorList>
            <person name="Kallberg Y."/>
            <person name="Tangrot J."/>
            <person name="Rosling A."/>
        </authorList>
    </citation>
    <scope>NUCLEOTIDE SEQUENCE</scope>
    <source>
        <strain evidence="3">UK204</strain>
    </source>
</reference>
<organism evidence="3 4">
    <name type="scientific">Funneliformis caledonium</name>
    <dbReference type="NCBI Taxonomy" id="1117310"/>
    <lineage>
        <taxon>Eukaryota</taxon>
        <taxon>Fungi</taxon>
        <taxon>Fungi incertae sedis</taxon>
        <taxon>Mucoromycota</taxon>
        <taxon>Glomeromycotina</taxon>
        <taxon>Glomeromycetes</taxon>
        <taxon>Glomerales</taxon>
        <taxon>Glomeraceae</taxon>
        <taxon>Funneliformis</taxon>
    </lineage>
</organism>
<accession>A0A9N8UZD4</accession>
<feature type="domain" description="Homologous recombination OB-fold protein OB-fold" evidence="2">
    <location>
        <begin position="368"/>
        <end position="446"/>
    </location>
</feature>
<evidence type="ECO:0000259" key="2">
    <source>
        <dbReference type="Pfam" id="PF15072"/>
    </source>
</evidence>
<evidence type="ECO:0000313" key="4">
    <source>
        <dbReference type="Proteomes" id="UP000789570"/>
    </source>
</evidence>
<dbReference type="Pfam" id="PF15072">
    <property type="entry name" value="HROB"/>
    <property type="match status" value="1"/>
</dbReference>
<evidence type="ECO:0000256" key="1">
    <source>
        <dbReference type="SAM" id="MobiDB-lite"/>
    </source>
</evidence>
<feature type="compositionally biased region" description="Basic and acidic residues" evidence="1">
    <location>
        <begin position="30"/>
        <end position="39"/>
    </location>
</feature>
<keyword evidence="4" id="KW-1185">Reference proteome</keyword>
<dbReference type="AlphaFoldDB" id="A0A9N8UZD4"/>
<protein>
    <submittedName>
        <fullName evidence="3">14059_t:CDS:1</fullName>
    </submittedName>
</protein>
<dbReference type="InterPro" id="IPR058570">
    <property type="entry name" value="HROB_OB"/>
</dbReference>
<dbReference type="Proteomes" id="UP000789570">
    <property type="component" value="Unassembled WGS sequence"/>
</dbReference>
<feature type="region of interest" description="Disordered" evidence="1">
    <location>
        <begin position="1"/>
        <end position="60"/>
    </location>
</feature>
<proteinExistence type="predicted"/>
<sequence length="462" mass="52863">MNKPEPEPHVIQLPSKNFKSKRVQLADQATEERKSDIRQSKKSFNRKWRQRKNDNWKKSKVTNDELEKKYMNGSAQKRISLPSNSYPNRWYSKQIEEAGIIATAAKRPGEDRGQFQRSFDTFMFGSRSVLQDPPIIKSGDYRLKYKSVQELIDSAAVSDKIYKYPVNDMTGTYQRSMTSAKLGASTTSSRFPLERRRISSMIPVLPNEKSQNHFIKPSSSIPESYEHSLINDDVFGKKRSVDSDNNYLPPSSSLSEDEEQFHIPKRARNESANQTESRNRVAGPISRLPPLPPSQVKALVSNSVDISNEPQILDNIMAQYRSKREKILKDESKITEEQWSNKIALLDLPKAFITSTLQALQEKKCSRKVGVIIGQISKVHSTKQVLTLRDYTGEIKALVQDKVIRAYDSMLSRETILVLTNITFQYTEGLPPFITITLNNIYTLYVDEHNKIPGYGTNIHRN</sequence>
<name>A0A9N8UZD4_9GLOM</name>
<dbReference type="GO" id="GO:0000725">
    <property type="term" value="P:recombinational repair"/>
    <property type="evidence" value="ECO:0007669"/>
    <property type="project" value="InterPro"/>
</dbReference>
<comment type="caution">
    <text evidence="3">The sequence shown here is derived from an EMBL/GenBank/DDBJ whole genome shotgun (WGS) entry which is preliminary data.</text>
</comment>
<feature type="compositionally biased region" description="Basic residues" evidence="1">
    <location>
        <begin position="40"/>
        <end position="50"/>
    </location>
</feature>
<gene>
    <name evidence="3" type="ORF">FCALED_LOCUS170</name>
</gene>